<comment type="subunit">
    <text evidence="8">Homodimer. Interacts with FtsZ.</text>
</comment>
<sequence>MGENQKRRTNASIYGQQYTIVGYENEKHVREVADLVDGTMREIKRHNPNLDMNKLAVLTAVNIGHEYLKLLRELEEDEQKEEDM</sequence>
<proteinExistence type="predicted"/>
<accession>A0A840QMV3</accession>
<dbReference type="PANTHER" id="PTHR34981:SF1">
    <property type="entry name" value="CELL DIVISION PROTEIN ZAPA"/>
    <property type="match status" value="1"/>
</dbReference>
<evidence type="ECO:0000256" key="8">
    <source>
        <dbReference type="ARBA" id="ARBA00026068"/>
    </source>
</evidence>
<dbReference type="EMBL" id="JACHHB010000003">
    <property type="protein sequence ID" value="MBB5172688.1"/>
    <property type="molecule type" value="Genomic_DNA"/>
</dbReference>
<evidence type="ECO:0000256" key="6">
    <source>
        <dbReference type="ARBA" id="ARBA00023306"/>
    </source>
</evidence>
<dbReference type="PANTHER" id="PTHR34981">
    <property type="entry name" value="CELL DIVISION PROTEIN ZAPA"/>
    <property type="match status" value="1"/>
</dbReference>
<dbReference type="SUPFAM" id="SSF102829">
    <property type="entry name" value="Cell division protein ZapA-like"/>
    <property type="match status" value="1"/>
</dbReference>
<dbReference type="GO" id="GO:0032153">
    <property type="term" value="C:cell division site"/>
    <property type="evidence" value="ECO:0007669"/>
    <property type="project" value="TreeGrafter"/>
</dbReference>
<dbReference type="GO" id="GO:0000921">
    <property type="term" value="P:septin ring assembly"/>
    <property type="evidence" value="ECO:0007669"/>
    <property type="project" value="TreeGrafter"/>
</dbReference>
<dbReference type="GO" id="GO:0000917">
    <property type="term" value="P:division septum assembly"/>
    <property type="evidence" value="ECO:0007669"/>
    <property type="project" value="UniProtKB-KW"/>
</dbReference>
<keyword evidence="5" id="KW-0717">Septation</keyword>
<evidence type="ECO:0000313" key="11">
    <source>
        <dbReference type="Proteomes" id="UP000551878"/>
    </source>
</evidence>
<dbReference type="GO" id="GO:0043093">
    <property type="term" value="P:FtsZ-dependent cytokinesis"/>
    <property type="evidence" value="ECO:0007669"/>
    <property type="project" value="TreeGrafter"/>
</dbReference>
<protein>
    <recommendedName>
        <fullName evidence="2">Cell division protein ZapA</fullName>
    </recommendedName>
    <alternativeName>
        <fullName evidence="9">Z ring-associated protein ZapA</fullName>
    </alternativeName>
</protein>
<comment type="subcellular location">
    <subcellularLocation>
        <location evidence="1">Cytoplasm</location>
    </subcellularLocation>
</comment>
<evidence type="ECO:0000256" key="5">
    <source>
        <dbReference type="ARBA" id="ARBA00023210"/>
    </source>
</evidence>
<evidence type="ECO:0000313" key="10">
    <source>
        <dbReference type="EMBL" id="MBB5172688.1"/>
    </source>
</evidence>
<dbReference type="RefSeq" id="WP_184663152.1">
    <property type="nucleotide sequence ID" value="NZ_JACHHB010000003.1"/>
</dbReference>
<reference evidence="10 11" key="1">
    <citation type="submission" date="2020-08" db="EMBL/GenBank/DDBJ databases">
        <title>Genomic Encyclopedia of Type Strains, Phase IV (KMG-IV): sequencing the most valuable type-strain genomes for metagenomic binning, comparative biology and taxonomic classification.</title>
        <authorList>
            <person name="Goeker M."/>
        </authorList>
    </citation>
    <scope>NUCLEOTIDE SEQUENCE [LARGE SCALE GENOMIC DNA]</scope>
    <source>
        <strain evidence="10 11">DSM 24696</strain>
    </source>
</reference>
<name>A0A840QMV3_9BACI</name>
<keyword evidence="6" id="KW-0131">Cell cycle</keyword>
<keyword evidence="4 10" id="KW-0132">Cell division</keyword>
<evidence type="ECO:0000256" key="4">
    <source>
        <dbReference type="ARBA" id="ARBA00022618"/>
    </source>
</evidence>
<evidence type="ECO:0000256" key="1">
    <source>
        <dbReference type="ARBA" id="ARBA00004496"/>
    </source>
</evidence>
<comment type="caution">
    <text evidence="10">The sequence shown here is derived from an EMBL/GenBank/DDBJ whole genome shotgun (WGS) entry which is preliminary data.</text>
</comment>
<evidence type="ECO:0000256" key="3">
    <source>
        <dbReference type="ARBA" id="ARBA00022490"/>
    </source>
</evidence>
<keyword evidence="11" id="KW-1185">Reference proteome</keyword>
<dbReference type="Pfam" id="PF05164">
    <property type="entry name" value="ZapA"/>
    <property type="match status" value="1"/>
</dbReference>
<dbReference type="Proteomes" id="UP000551878">
    <property type="component" value="Unassembled WGS sequence"/>
</dbReference>
<dbReference type="InterPro" id="IPR036192">
    <property type="entry name" value="Cell_div_ZapA-like_sf"/>
</dbReference>
<dbReference type="GO" id="GO:0030428">
    <property type="term" value="C:cell septum"/>
    <property type="evidence" value="ECO:0007669"/>
    <property type="project" value="TreeGrafter"/>
</dbReference>
<organism evidence="10 11">
    <name type="scientific">Texcoconibacillus texcoconensis</name>
    <dbReference type="NCBI Taxonomy" id="1095777"/>
    <lineage>
        <taxon>Bacteria</taxon>
        <taxon>Bacillati</taxon>
        <taxon>Bacillota</taxon>
        <taxon>Bacilli</taxon>
        <taxon>Bacillales</taxon>
        <taxon>Bacillaceae</taxon>
        <taxon>Texcoconibacillus</taxon>
    </lineage>
</organism>
<evidence type="ECO:0000256" key="9">
    <source>
        <dbReference type="ARBA" id="ARBA00033158"/>
    </source>
</evidence>
<dbReference type="InterPro" id="IPR053712">
    <property type="entry name" value="Bac_CellDiv_Activator"/>
</dbReference>
<dbReference type="GO" id="GO:0005829">
    <property type="term" value="C:cytosol"/>
    <property type="evidence" value="ECO:0007669"/>
    <property type="project" value="TreeGrafter"/>
</dbReference>
<evidence type="ECO:0000256" key="2">
    <source>
        <dbReference type="ARBA" id="ARBA00015195"/>
    </source>
</evidence>
<comment type="function">
    <text evidence="7">Activator of cell division through the inhibition of FtsZ GTPase activity, therefore promoting FtsZ assembly into bundles of protofilaments necessary for the formation of the division Z ring. It is recruited early at mid-cell but it is not essential for cell division.</text>
</comment>
<dbReference type="NCBIfam" id="NF010724">
    <property type="entry name" value="PRK14126.1"/>
    <property type="match status" value="1"/>
</dbReference>
<dbReference type="Gene3D" id="6.10.250.790">
    <property type="match status" value="1"/>
</dbReference>
<keyword evidence="3" id="KW-0963">Cytoplasm</keyword>
<dbReference type="InterPro" id="IPR007838">
    <property type="entry name" value="Cell_div_ZapA-like"/>
</dbReference>
<evidence type="ECO:0000256" key="7">
    <source>
        <dbReference type="ARBA" id="ARBA00024910"/>
    </source>
</evidence>
<dbReference type="AlphaFoldDB" id="A0A840QMV3"/>
<gene>
    <name evidence="10" type="ORF">HNQ41_000832</name>
</gene>